<evidence type="ECO:0000256" key="8">
    <source>
        <dbReference type="PROSITE-ProRule" id="PRU00276"/>
    </source>
</evidence>
<dbReference type="InterPro" id="IPR041645">
    <property type="entry name" value="ADAMTS_CR_2"/>
</dbReference>
<dbReference type="InterPro" id="IPR024079">
    <property type="entry name" value="MetalloPept_cat_dom_sf"/>
</dbReference>
<feature type="region of interest" description="Disordered" evidence="9">
    <location>
        <begin position="358"/>
        <end position="440"/>
    </location>
</feature>
<feature type="binding site" evidence="8">
    <location>
        <position position="96"/>
    </location>
    <ligand>
        <name>Zn(2+)</name>
        <dbReference type="ChEBI" id="CHEBI:29105"/>
        <note>catalytic</note>
    </ligand>
</feature>
<organism evidence="11 12">
    <name type="scientific">Elysia marginata</name>
    <dbReference type="NCBI Taxonomy" id="1093978"/>
    <lineage>
        <taxon>Eukaryota</taxon>
        <taxon>Metazoa</taxon>
        <taxon>Spiralia</taxon>
        <taxon>Lophotrochozoa</taxon>
        <taxon>Mollusca</taxon>
        <taxon>Gastropoda</taxon>
        <taxon>Heterobranchia</taxon>
        <taxon>Euthyneura</taxon>
        <taxon>Panpulmonata</taxon>
        <taxon>Sacoglossa</taxon>
        <taxon>Placobranchoidea</taxon>
        <taxon>Plakobranchidae</taxon>
        <taxon>Elysia</taxon>
    </lineage>
</organism>
<keyword evidence="2 8" id="KW-0479">Metal-binding</keyword>
<dbReference type="AlphaFoldDB" id="A0AAV4G9L5"/>
<dbReference type="EMBL" id="BMAT01011896">
    <property type="protein sequence ID" value="GFR81678.1"/>
    <property type="molecule type" value="Genomic_DNA"/>
</dbReference>
<feature type="active site" evidence="8">
    <location>
        <position position="97"/>
    </location>
</feature>
<gene>
    <name evidence="11" type="ORF">ElyMa_005931900</name>
</gene>
<evidence type="ECO:0000256" key="1">
    <source>
        <dbReference type="ARBA" id="ARBA00022670"/>
    </source>
</evidence>
<feature type="compositionally biased region" description="Low complexity" evidence="9">
    <location>
        <begin position="358"/>
        <end position="370"/>
    </location>
</feature>
<evidence type="ECO:0000256" key="2">
    <source>
        <dbReference type="ARBA" id="ARBA00022723"/>
    </source>
</evidence>
<evidence type="ECO:0000313" key="12">
    <source>
        <dbReference type="Proteomes" id="UP000762676"/>
    </source>
</evidence>
<name>A0AAV4G9L5_9GAST</name>
<evidence type="ECO:0000256" key="3">
    <source>
        <dbReference type="ARBA" id="ARBA00022801"/>
    </source>
</evidence>
<comment type="caution">
    <text evidence="8">Lacks conserved residue(s) required for the propagation of feature annotation.</text>
</comment>
<evidence type="ECO:0000256" key="4">
    <source>
        <dbReference type="ARBA" id="ARBA00022833"/>
    </source>
</evidence>
<keyword evidence="12" id="KW-1185">Reference proteome</keyword>
<dbReference type="Gene3D" id="3.40.390.10">
    <property type="entry name" value="Collagenase (Catalytic Domain)"/>
    <property type="match status" value="1"/>
</dbReference>
<evidence type="ECO:0000313" key="11">
    <source>
        <dbReference type="EMBL" id="GFR81678.1"/>
    </source>
</evidence>
<dbReference type="PROSITE" id="PS50215">
    <property type="entry name" value="ADAM_MEPRO"/>
    <property type="match status" value="1"/>
</dbReference>
<evidence type="ECO:0000256" key="5">
    <source>
        <dbReference type="ARBA" id="ARBA00023049"/>
    </source>
</evidence>
<keyword evidence="4 8" id="KW-0862">Zinc</keyword>
<dbReference type="Gene3D" id="3.40.1620.60">
    <property type="match status" value="1"/>
</dbReference>
<feature type="binding site" evidence="8">
    <location>
        <position position="106"/>
    </location>
    <ligand>
        <name>Zn(2+)</name>
        <dbReference type="ChEBI" id="CHEBI:29105"/>
        <note>catalytic</note>
    </ligand>
</feature>
<dbReference type="GO" id="GO:0006509">
    <property type="term" value="P:membrane protein ectodomain proteolysis"/>
    <property type="evidence" value="ECO:0007669"/>
    <property type="project" value="TreeGrafter"/>
</dbReference>
<keyword evidence="1" id="KW-0645">Protease</keyword>
<evidence type="ECO:0000256" key="9">
    <source>
        <dbReference type="SAM" id="MobiDB-lite"/>
    </source>
</evidence>
<feature type="compositionally biased region" description="Acidic residues" evidence="9">
    <location>
        <begin position="568"/>
        <end position="582"/>
    </location>
</feature>
<feature type="domain" description="Peptidase M12B" evidence="10">
    <location>
        <begin position="1"/>
        <end position="151"/>
    </location>
</feature>
<keyword evidence="7" id="KW-0325">Glycoprotein</keyword>
<evidence type="ECO:0000256" key="6">
    <source>
        <dbReference type="ARBA" id="ARBA00023157"/>
    </source>
</evidence>
<proteinExistence type="predicted"/>
<dbReference type="GO" id="GO:0004222">
    <property type="term" value="F:metalloendopeptidase activity"/>
    <property type="evidence" value="ECO:0007669"/>
    <property type="project" value="InterPro"/>
</dbReference>
<evidence type="ECO:0000259" key="10">
    <source>
        <dbReference type="PROSITE" id="PS50215"/>
    </source>
</evidence>
<feature type="compositionally biased region" description="Gly residues" evidence="9">
    <location>
        <begin position="396"/>
        <end position="405"/>
    </location>
</feature>
<dbReference type="InterPro" id="IPR001590">
    <property type="entry name" value="Peptidase_M12B"/>
</dbReference>
<feature type="non-terminal residue" evidence="11">
    <location>
        <position position="1"/>
    </location>
</feature>
<keyword evidence="3" id="KW-0378">Hydrolase</keyword>
<dbReference type="GO" id="GO:0046872">
    <property type="term" value="F:metal ion binding"/>
    <property type="evidence" value="ECO:0007669"/>
    <property type="project" value="UniProtKB-KW"/>
</dbReference>
<keyword evidence="6" id="KW-1015">Disulfide bond</keyword>
<dbReference type="Proteomes" id="UP000762676">
    <property type="component" value="Unassembled WGS sequence"/>
</dbReference>
<accession>A0AAV4G9L5</accession>
<sequence>EENADYWKDTEKPPKKSRDFMESSDALEAFRAWAQGQGAELPASDHVMLFTGHNLTYGGSVSNAGLAYLGSACNPDYYFSIVEEYFEFRDVAIAAHELGHSLGARHDMDGNTCLSFNRYIMTPRFKFPSRRKAKNPWLFSQCSVDYFVEFIDGLDKNGTNCFVTKDSATDQKEIQPFLVSLPGEMYAGDDLCRIGNGPDSHICRDKHTDGYSNICYAGIDCFIPTENKCAPQLPPDGFSCGDRKWCLNGTCTSSAVAPATQGDDCPFGDDPGLIGGKTCADRMLTSRYDCYKDVFRAKCCASCKRYRRNLPGCEYGDLFELCKSDQCTKYEEDYARENCCDTCAELLFTIPSTIATTTTASTTTTESATAGPGGNNDLDKSAAGSKRNTTSHGGSDDGAGNGRGVGSREDEGGDNREGEIGDGGEGEDRGEDGNEDRRRRKFYGRRRNYIDSDDSDESGGSSKSWYGARRRNNYHWTNGKHCGAAWLCERMVQIHSLLDGMRKSRDYTRLQRLRMLIYILDKTRNDDLADLILGFNGEGFPSREAGLGRTTHLPISERVSYRLATELVEGEEGQEQEEEEEQQQQQEQ</sequence>
<protein>
    <submittedName>
        <fullName evidence="11">A disintegrin and metalloproteinase with thrombospondin motifs 1</fullName>
    </submittedName>
</protein>
<dbReference type="PANTHER" id="PTHR11905">
    <property type="entry name" value="ADAM A DISINTEGRIN AND METALLOPROTEASE DOMAIN"/>
    <property type="match status" value="1"/>
</dbReference>
<evidence type="ECO:0000256" key="7">
    <source>
        <dbReference type="ARBA" id="ARBA00023180"/>
    </source>
</evidence>
<comment type="caution">
    <text evidence="11">The sequence shown here is derived from an EMBL/GenBank/DDBJ whole genome shotgun (WGS) entry which is preliminary data.</text>
</comment>
<keyword evidence="5 11" id="KW-0482">Metalloprotease</keyword>
<feature type="region of interest" description="Disordered" evidence="9">
    <location>
        <begin position="566"/>
        <end position="588"/>
    </location>
</feature>
<dbReference type="Pfam" id="PF17771">
    <property type="entry name" value="ADAMTS_CR_2"/>
    <property type="match status" value="1"/>
</dbReference>
<dbReference type="SUPFAM" id="SSF55486">
    <property type="entry name" value="Metalloproteases ('zincins'), catalytic domain"/>
    <property type="match status" value="1"/>
</dbReference>
<feature type="compositionally biased region" description="Basic and acidic residues" evidence="9">
    <location>
        <begin position="406"/>
        <end position="419"/>
    </location>
</feature>
<feature type="binding site" evidence="8">
    <location>
        <position position="100"/>
    </location>
    <ligand>
        <name>Zn(2+)</name>
        <dbReference type="ChEBI" id="CHEBI:29105"/>
        <note>catalytic</note>
    </ligand>
</feature>
<reference evidence="11 12" key="1">
    <citation type="journal article" date="2021" name="Elife">
        <title>Chloroplast acquisition without the gene transfer in kleptoplastic sea slugs, Plakobranchus ocellatus.</title>
        <authorList>
            <person name="Maeda T."/>
            <person name="Takahashi S."/>
            <person name="Yoshida T."/>
            <person name="Shimamura S."/>
            <person name="Takaki Y."/>
            <person name="Nagai Y."/>
            <person name="Toyoda A."/>
            <person name="Suzuki Y."/>
            <person name="Arimoto A."/>
            <person name="Ishii H."/>
            <person name="Satoh N."/>
            <person name="Nishiyama T."/>
            <person name="Hasebe M."/>
            <person name="Maruyama T."/>
            <person name="Minagawa J."/>
            <person name="Obokata J."/>
            <person name="Shigenobu S."/>
        </authorList>
    </citation>
    <scope>NUCLEOTIDE SEQUENCE [LARGE SCALE GENOMIC DNA]</scope>
</reference>
<dbReference type="PANTHER" id="PTHR11905:SF159">
    <property type="entry name" value="ADAM METALLOPROTEASE"/>
    <property type="match status" value="1"/>
</dbReference>
<dbReference type="Pfam" id="PF13688">
    <property type="entry name" value="Reprolysin_5"/>
    <property type="match status" value="1"/>
</dbReference>
<feature type="compositionally biased region" description="Acidic residues" evidence="9">
    <location>
        <begin position="420"/>
        <end position="430"/>
    </location>
</feature>